<keyword evidence="1" id="KW-0677">Repeat</keyword>
<evidence type="ECO:0000313" key="6">
    <source>
        <dbReference type="Proteomes" id="UP000694393"/>
    </source>
</evidence>
<keyword evidence="6" id="KW-1185">Reference proteome</keyword>
<protein>
    <submittedName>
        <fullName evidence="5">Ankyrin repeat and SOCS box containing 10</fullName>
    </submittedName>
</protein>
<dbReference type="InterPro" id="IPR002110">
    <property type="entry name" value="Ankyrin_rpt"/>
</dbReference>
<sequence length="297" mass="32604">CPVPTFPGFTLTGYSCSSSSALQLKEELLGRWECTRHMESCYHQGLLAPNPGGRGFRSSHREPIECRDVLVQNALFTGDLEAVQKHFTESTAVNLIIESKGDELRWTSRKLGLWSLTYEQELTTPLHITAGRGYSECLRHLLLRGAAVDFAPGGKTALHEACAAARTECVRLLLSFGAEPEAVSEAGYRPLHLCKSPDSLQCAKLLLQHGASVNSRTEEEEDTALHVVARHGLEEHVQLFLRHGAWLEARNEEEQTPLNTACAQSHPPKELDRCSPSRALSPAPPAAASARHQQAKS</sequence>
<dbReference type="PANTHER" id="PTHR24171">
    <property type="entry name" value="ANKYRIN REPEAT DOMAIN-CONTAINING PROTEIN 39-RELATED"/>
    <property type="match status" value="1"/>
</dbReference>
<dbReference type="PRINTS" id="PR01415">
    <property type="entry name" value="ANKYRIN"/>
</dbReference>
<feature type="repeat" description="ANK" evidence="3">
    <location>
        <begin position="121"/>
        <end position="153"/>
    </location>
</feature>
<dbReference type="Ensembl" id="ENSPCET00000016745.1">
    <property type="protein sequence ID" value="ENSPCEP00000016177.1"/>
    <property type="gene ID" value="ENSPCEG00000012724.1"/>
</dbReference>
<organism evidence="5 6">
    <name type="scientific">Pelusios castaneus</name>
    <name type="common">West African mud turtle</name>
    <dbReference type="NCBI Taxonomy" id="367368"/>
    <lineage>
        <taxon>Eukaryota</taxon>
        <taxon>Metazoa</taxon>
        <taxon>Chordata</taxon>
        <taxon>Craniata</taxon>
        <taxon>Vertebrata</taxon>
        <taxon>Euteleostomi</taxon>
        <taxon>Archelosauria</taxon>
        <taxon>Testudinata</taxon>
        <taxon>Testudines</taxon>
        <taxon>Pleurodira</taxon>
        <taxon>Pelomedusidae</taxon>
        <taxon>Pelusios</taxon>
    </lineage>
</organism>
<dbReference type="Pfam" id="PF00023">
    <property type="entry name" value="Ank"/>
    <property type="match status" value="1"/>
</dbReference>
<name>A0A8C8S9D7_9SAUR</name>
<feature type="repeat" description="ANK" evidence="3">
    <location>
        <begin position="186"/>
        <end position="218"/>
    </location>
</feature>
<dbReference type="InterPro" id="IPR036770">
    <property type="entry name" value="Ankyrin_rpt-contain_sf"/>
</dbReference>
<feature type="compositionally biased region" description="Low complexity" evidence="4">
    <location>
        <begin position="276"/>
        <end position="291"/>
    </location>
</feature>
<accession>A0A8C8S9D7</accession>
<dbReference type="Proteomes" id="UP000694393">
    <property type="component" value="Unplaced"/>
</dbReference>
<evidence type="ECO:0000256" key="4">
    <source>
        <dbReference type="SAM" id="MobiDB-lite"/>
    </source>
</evidence>
<evidence type="ECO:0000256" key="1">
    <source>
        <dbReference type="ARBA" id="ARBA00022737"/>
    </source>
</evidence>
<reference evidence="5" key="2">
    <citation type="submission" date="2025-09" db="UniProtKB">
        <authorList>
            <consortium name="Ensembl"/>
        </authorList>
    </citation>
    <scope>IDENTIFICATION</scope>
</reference>
<dbReference type="Pfam" id="PF12796">
    <property type="entry name" value="Ank_2"/>
    <property type="match status" value="1"/>
</dbReference>
<dbReference type="SMART" id="SM00248">
    <property type="entry name" value="ANK"/>
    <property type="match status" value="4"/>
</dbReference>
<evidence type="ECO:0000256" key="3">
    <source>
        <dbReference type="PROSITE-ProRule" id="PRU00023"/>
    </source>
</evidence>
<proteinExistence type="predicted"/>
<dbReference type="SUPFAM" id="SSF48403">
    <property type="entry name" value="Ankyrin repeat"/>
    <property type="match status" value="1"/>
</dbReference>
<keyword evidence="2 3" id="KW-0040">ANK repeat</keyword>
<evidence type="ECO:0000313" key="5">
    <source>
        <dbReference type="Ensembl" id="ENSPCEP00000016177.1"/>
    </source>
</evidence>
<feature type="region of interest" description="Disordered" evidence="4">
    <location>
        <begin position="257"/>
        <end position="297"/>
    </location>
</feature>
<dbReference type="PANTHER" id="PTHR24171:SF10">
    <property type="entry name" value="ANKYRIN REPEAT DOMAIN-CONTAINING PROTEIN 29-LIKE"/>
    <property type="match status" value="1"/>
</dbReference>
<dbReference type="AlphaFoldDB" id="A0A8C8S9D7"/>
<evidence type="ECO:0000256" key="2">
    <source>
        <dbReference type="ARBA" id="ARBA00023043"/>
    </source>
</evidence>
<reference evidence="5" key="1">
    <citation type="submission" date="2025-08" db="UniProtKB">
        <authorList>
            <consortium name="Ensembl"/>
        </authorList>
    </citation>
    <scope>IDENTIFICATION</scope>
</reference>
<feature type="repeat" description="ANK" evidence="3">
    <location>
        <begin position="153"/>
        <end position="185"/>
    </location>
</feature>
<dbReference type="PROSITE" id="PS50088">
    <property type="entry name" value="ANK_REPEAT"/>
    <property type="match status" value="4"/>
</dbReference>
<dbReference type="Gene3D" id="1.25.40.20">
    <property type="entry name" value="Ankyrin repeat-containing domain"/>
    <property type="match status" value="2"/>
</dbReference>
<dbReference type="PROSITE" id="PS50297">
    <property type="entry name" value="ANK_REP_REGION"/>
    <property type="match status" value="3"/>
</dbReference>
<feature type="repeat" description="ANK" evidence="3">
    <location>
        <begin position="220"/>
        <end position="252"/>
    </location>
</feature>